<evidence type="ECO:0000313" key="2">
    <source>
        <dbReference type="EMBL" id="CAD0204254.1"/>
    </source>
</evidence>
<proteinExistence type="predicted"/>
<dbReference type="Proteomes" id="UP001154114">
    <property type="component" value="Chromosome 21"/>
</dbReference>
<feature type="region of interest" description="Disordered" evidence="1">
    <location>
        <begin position="37"/>
        <end position="95"/>
    </location>
</feature>
<dbReference type="AlphaFoldDB" id="A0A9N8Q1A0"/>
<feature type="compositionally biased region" description="Basic and acidic residues" evidence="1">
    <location>
        <begin position="61"/>
        <end position="72"/>
    </location>
</feature>
<accession>A0A9N8Q1A0</accession>
<keyword evidence="3" id="KW-1185">Reference proteome</keyword>
<dbReference type="OrthoDB" id="7492109at2759"/>
<name>A0A9N8Q1A0_CHRIL</name>
<evidence type="ECO:0000313" key="3">
    <source>
        <dbReference type="Proteomes" id="UP001154114"/>
    </source>
</evidence>
<dbReference type="EMBL" id="LR824024">
    <property type="protein sequence ID" value="CAD0204254.1"/>
    <property type="molecule type" value="Genomic_DNA"/>
</dbReference>
<gene>
    <name evidence="2" type="ORF">CINC_LOCUS6564</name>
</gene>
<sequence>MKLRLAFGHECNRRKVGNLIKTCENAVRGGKAAQDEIDVQDENVVEDENTAQGGSGSSEQVADKLVIKHPETLESQSGDHSGDASVAKHSSGDEKLYLDRTRFPVPYKMRHYRKKKKTIYPKKVTRATIYPRKDKKERFTFFRPIGPTPEIFSTVSDHSS</sequence>
<feature type="compositionally biased region" description="Acidic residues" evidence="1">
    <location>
        <begin position="37"/>
        <end position="49"/>
    </location>
</feature>
<evidence type="ECO:0000256" key="1">
    <source>
        <dbReference type="SAM" id="MobiDB-lite"/>
    </source>
</evidence>
<protein>
    <submittedName>
        <fullName evidence="2">Uncharacterized protein</fullName>
    </submittedName>
</protein>
<organism evidence="2 3">
    <name type="scientific">Chrysodeixis includens</name>
    <name type="common">Soybean looper</name>
    <name type="synonym">Pseudoplusia includens</name>
    <dbReference type="NCBI Taxonomy" id="689277"/>
    <lineage>
        <taxon>Eukaryota</taxon>
        <taxon>Metazoa</taxon>
        <taxon>Ecdysozoa</taxon>
        <taxon>Arthropoda</taxon>
        <taxon>Hexapoda</taxon>
        <taxon>Insecta</taxon>
        <taxon>Pterygota</taxon>
        <taxon>Neoptera</taxon>
        <taxon>Endopterygota</taxon>
        <taxon>Lepidoptera</taxon>
        <taxon>Glossata</taxon>
        <taxon>Ditrysia</taxon>
        <taxon>Noctuoidea</taxon>
        <taxon>Noctuidae</taxon>
        <taxon>Plusiinae</taxon>
        <taxon>Chrysodeixis</taxon>
    </lineage>
</organism>
<reference evidence="2" key="1">
    <citation type="submission" date="2021-12" db="EMBL/GenBank/DDBJ databases">
        <authorList>
            <person name="King R."/>
        </authorList>
    </citation>
    <scope>NUCLEOTIDE SEQUENCE</scope>
</reference>